<feature type="region of interest" description="Disordered" evidence="1">
    <location>
        <begin position="373"/>
        <end position="411"/>
    </location>
</feature>
<protein>
    <submittedName>
        <fullName evidence="2">Uncharacterized protein</fullName>
    </submittedName>
</protein>
<sequence>MGSRKSWIDIGSKTLPAQGYSGRRGKEGDSTGGPKPERATKGAWPTVVIEAGVSQTLVQLRISMQQWFSMSNHEVEIVLPAKFNGTDILLEKWEKEMPVRPGATTTRRSLQHQEPVLRQNITTTRNVTTNPISYSVTRGALVLSFRLLFLRDPGPGEGVRELEDRPVKNGSPDSDTEISASFSSKPSRRRLRKPSLLTTSPWPSHPDTQGRSTARMAPILRKPSKASLVRSNFKHATEREDRCSFRTMLADDRGPFMFDDDDINGKNCGEQPANGVIFDDATCVTVERRLQVPAKPAPKLADASPKTSSAQVLDSQLTASNAMLCPEEPGDAISLLADTELSDLFSTVEEFADAEMVHAPRQPKAKRRLSMTSIPFPNTNKKRARISTPMPAPATTEAIPDSNPQPDKQDEEDALDDWIVADISQVPSYGPSKIMEQQHHQLFRRIFLGTAAAKARAARKVVGKMKRRCGTMAKGSLGSFHSGYKPTTCVAVGVAC</sequence>
<dbReference type="AlphaFoldDB" id="A0AA40BAG5"/>
<dbReference type="EMBL" id="JAUKUA010000001">
    <property type="protein sequence ID" value="KAK0730599.1"/>
    <property type="molecule type" value="Genomic_DNA"/>
</dbReference>
<keyword evidence="3" id="KW-1185">Reference proteome</keyword>
<feature type="compositionally biased region" description="Basic and acidic residues" evidence="1">
    <location>
        <begin position="158"/>
        <end position="167"/>
    </location>
</feature>
<reference evidence="2" key="1">
    <citation type="submission" date="2023-06" db="EMBL/GenBank/DDBJ databases">
        <title>Genome-scale phylogeny and comparative genomics of the fungal order Sordariales.</title>
        <authorList>
            <consortium name="Lawrence Berkeley National Laboratory"/>
            <person name="Hensen N."/>
            <person name="Bonometti L."/>
            <person name="Westerberg I."/>
            <person name="Brannstrom I.O."/>
            <person name="Guillou S."/>
            <person name="Cros-Aarteil S."/>
            <person name="Calhoun S."/>
            <person name="Haridas S."/>
            <person name="Kuo A."/>
            <person name="Mondo S."/>
            <person name="Pangilinan J."/>
            <person name="Riley R."/>
            <person name="Labutti K."/>
            <person name="Andreopoulos B."/>
            <person name="Lipzen A."/>
            <person name="Chen C."/>
            <person name="Yanf M."/>
            <person name="Daum C."/>
            <person name="Ng V."/>
            <person name="Clum A."/>
            <person name="Steindorff A."/>
            <person name="Ohm R."/>
            <person name="Martin F."/>
            <person name="Silar P."/>
            <person name="Natvig D."/>
            <person name="Lalanne C."/>
            <person name="Gautier V."/>
            <person name="Ament-Velasquez S.L."/>
            <person name="Kruys A."/>
            <person name="Hutchinson M.I."/>
            <person name="Powell A.J."/>
            <person name="Barry K."/>
            <person name="Miller A.N."/>
            <person name="Grigoriev I.V."/>
            <person name="Debuchy R."/>
            <person name="Gladieux P."/>
            <person name="Thoren M.H."/>
            <person name="Johannesson H."/>
        </authorList>
    </citation>
    <scope>NUCLEOTIDE SEQUENCE</scope>
    <source>
        <strain evidence="2">SMH4607-1</strain>
    </source>
</reference>
<evidence type="ECO:0000256" key="1">
    <source>
        <dbReference type="SAM" id="MobiDB-lite"/>
    </source>
</evidence>
<gene>
    <name evidence="2" type="ORF">B0H67DRAFT_41685</name>
</gene>
<feature type="region of interest" description="Disordered" evidence="1">
    <location>
        <begin position="1"/>
        <end position="41"/>
    </location>
</feature>
<feature type="compositionally biased region" description="Polar residues" evidence="1">
    <location>
        <begin position="171"/>
        <end position="182"/>
    </location>
</feature>
<evidence type="ECO:0000313" key="3">
    <source>
        <dbReference type="Proteomes" id="UP001172102"/>
    </source>
</evidence>
<organism evidence="2 3">
    <name type="scientific">Lasiosphaeris hirsuta</name>
    <dbReference type="NCBI Taxonomy" id="260670"/>
    <lineage>
        <taxon>Eukaryota</taxon>
        <taxon>Fungi</taxon>
        <taxon>Dikarya</taxon>
        <taxon>Ascomycota</taxon>
        <taxon>Pezizomycotina</taxon>
        <taxon>Sordariomycetes</taxon>
        <taxon>Sordariomycetidae</taxon>
        <taxon>Sordariales</taxon>
        <taxon>Lasiosphaeriaceae</taxon>
        <taxon>Lasiosphaeris</taxon>
    </lineage>
</organism>
<accession>A0AA40BAG5</accession>
<feature type="region of interest" description="Disordered" evidence="1">
    <location>
        <begin position="156"/>
        <end position="221"/>
    </location>
</feature>
<feature type="compositionally biased region" description="Basic and acidic residues" evidence="1">
    <location>
        <begin position="24"/>
        <end position="40"/>
    </location>
</feature>
<proteinExistence type="predicted"/>
<comment type="caution">
    <text evidence="2">The sequence shown here is derived from an EMBL/GenBank/DDBJ whole genome shotgun (WGS) entry which is preliminary data.</text>
</comment>
<name>A0AA40BAG5_9PEZI</name>
<dbReference type="Proteomes" id="UP001172102">
    <property type="component" value="Unassembled WGS sequence"/>
</dbReference>
<evidence type="ECO:0000313" key="2">
    <source>
        <dbReference type="EMBL" id="KAK0730599.1"/>
    </source>
</evidence>